<dbReference type="HOGENOM" id="CLU_146070_1_1_9"/>
<reference evidence="2" key="1">
    <citation type="submission" date="2011-07" db="EMBL/GenBank/DDBJ databases">
        <title>Complete genome sequence of Acetobacterium woodii.</title>
        <authorList>
            <person name="Poehlein A."/>
            <person name="Schmidt S."/>
            <person name="Kaster A.-K."/>
            <person name="Goenrich M."/>
            <person name="Vollmers J."/>
            <person name="Thuermer A."/>
            <person name="Gottschalk G."/>
            <person name="Thauer R.K."/>
            <person name="Daniel R."/>
            <person name="Mueller V."/>
        </authorList>
    </citation>
    <scope>NUCLEOTIDE SEQUENCE [LARGE SCALE GENOMIC DNA]</scope>
    <source>
        <strain evidence="2">ATCC 29683 / DSM 1030 / JCM 2381 / KCTC 1655 / WB1</strain>
    </source>
</reference>
<dbReference type="Proteomes" id="UP000007177">
    <property type="component" value="Chromosome"/>
</dbReference>
<dbReference type="RefSeq" id="WP_014355739.1">
    <property type="nucleotide sequence ID" value="NC_016894.1"/>
</dbReference>
<gene>
    <name evidence="1" type="ordered locus">Awo_c13520</name>
</gene>
<dbReference type="AlphaFoldDB" id="H6LEN3"/>
<proteinExistence type="predicted"/>
<reference evidence="1 2" key="2">
    <citation type="journal article" date="2012" name="PLoS ONE">
        <title>An ancient pathway combining carbon dioxide fixation with the generation and utilization of a sodium ion gradient for ATP synthesis.</title>
        <authorList>
            <person name="Poehlein A."/>
            <person name="Schmidt S."/>
            <person name="Kaster A.K."/>
            <person name="Goenrich M."/>
            <person name="Vollmers J."/>
            <person name="Thurmer A."/>
            <person name="Bertsch J."/>
            <person name="Schuchmann K."/>
            <person name="Voigt B."/>
            <person name="Hecker M."/>
            <person name="Daniel R."/>
            <person name="Thauer R.K."/>
            <person name="Gottschalk G."/>
            <person name="Muller V."/>
        </authorList>
    </citation>
    <scope>NUCLEOTIDE SEQUENCE [LARGE SCALE GENOMIC DNA]</scope>
    <source>
        <strain evidence="2">ATCC 29683 / DSM 1030 / JCM 2381 / KCTC 1655 / WB1</strain>
    </source>
</reference>
<dbReference type="STRING" id="931626.Awo_c13520"/>
<keyword evidence="2" id="KW-1185">Reference proteome</keyword>
<dbReference type="KEGG" id="awo:Awo_c13520"/>
<dbReference type="InterPro" id="IPR035901">
    <property type="entry name" value="GIY-YIG_endonuc_sf"/>
</dbReference>
<dbReference type="Gene3D" id="3.40.1440.10">
    <property type="entry name" value="GIY-YIG endonuclease"/>
    <property type="match status" value="1"/>
</dbReference>
<evidence type="ECO:0008006" key="3">
    <source>
        <dbReference type="Google" id="ProtNLM"/>
    </source>
</evidence>
<dbReference type="CDD" id="cd10451">
    <property type="entry name" value="GIY-YIG_LuxR_like"/>
    <property type="match status" value="1"/>
</dbReference>
<evidence type="ECO:0000313" key="2">
    <source>
        <dbReference type="Proteomes" id="UP000007177"/>
    </source>
</evidence>
<accession>H6LEN3</accession>
<evidence type="ECO:0000313" key="1">
    <source>
        <dbReference type="EMBL" id="AFA48136.1"/>
    </source>
</evidence>
<protein>
    <recommendedName>
        <fullName evidence="3">GIY-YIG domain-containing protein</fullName>
    </recommendedName>
</protein>
<dbReference type="EMBL" id="CP002987">
    <property type="protein sequence ID" value="AFA48136.1"/>
    <property type="molecule type" value="Genomic_DNA"/>
</dbReference>
<sequence length="115" mass="13561">MKKSEAKKEIIAAYKEKKSVGGVYIIRNITSGKIFIDTTPNMQGMINRFEFSQKTKTPFTIKFQNEWQNEKDDAFEIEILEELEMGVDQTKKSFKEDLETLKNLWEEKFSGNKFY</sequence>
<dbReference type="eggNOG" id="COG3860">
    <property type="taxonomic scope" value="Bacteria"/>
</dbReference>
<organism evidence="1 2">
    <name type="scientific">Acetobacterium woodii (strain ATCC 29683 / DSM 1030 / JCM 2381 / KCTC 1655 / WB1)</name>
    <dbReference type="NCBI Taxonomy" id="931626"/>
    <lineage>
        <taxon>Bacteria</taxon>
        <taxon>Bacillati</taxon>
        <taxon>Bacillota</taxon>
        <taxon>Clostridia</taxon>
        <taxon>Eubacteriales</taxon>
        <taxon>Eubacteriaceae</taxon>
        <taxon>Acetobacterium</taxon>
    </lineage>
</organism>
<name>H6LEN3_ACEWD</name>
<dbReference type="OrthoDB" id="9789954at2"/>